<keyword evidence="6" id="KW-0732">Signal</keyword>
<dbReference type="PRINTS" id="PR00133">
    <property type="entry name" value="GLHYDRLASE3"/>
</dbReference>
<evidence type="ECO:0000259" key="7">
    <source>
        <dbReference type="Pfam" id="PF00933"/>
    </source>
</evidence>
<dbReference type="AlphaFoldDB" id="A0A1M4WR32"/>
<accession>A0A1M4WR32</accession>
<dbReference type="RefSeq" id="WP_072953420.1">
    <property type="nucleotide sequence ID" value="NZ_FQUT01000002.1"/>
</dbReference>
<dbReference type="EC" id="3.2.1.52" evidence="3"/>
<dbReference type="STRING" id="1416778.SAMN05443633_102113"/>
<dbReference type="GO" id="GO:0009254">
    <property type="term" value="P:peptidoglycan turnover"/>
    <property type="evidence" value="ECO:0007669"/>
    <property type="project" value="TreeGrafter"/>
</dbReference>
<dbReference type="InterPro" id="IPR017853">
    <property type="entry name" value="GH"/>
</dbReference>
<keyword evidence="5" id="KW-0326">Glycosidase</keyword>
<protein>
    <recommendedName>
        <fullName evidence="3">beta-N-acetylhexosaminidase</fullName>
        <ecNumber evidence="3">3.2.1.52</ecNumber>
    </recommendedName>
</protein>
<comment type="similarity">
    <text evidence="2">Belongs to the glycosyl hydrolase 3 family.</text>
</comment>
<evidence type="ECO:0000313" key="8">
    <source>
        <dbReference type="EMBL" id="SHE83685.1"/>
    </source>
</evidence>
<organism evidence="8 9">
    <name type="scientific">Chryseobacterium arachidis</name>
    <dbReference type="NCBI Taxonomy" id="1416778"/>
    <lineage>
        <taxon>Bacteria</taxon>
        <taxon>Pseudomonadati</taxon>
        <taxon>Bacteroidota</taxon>
        <taxon>Flavobacteriia</taxon>
        <taxon>Flavobacteriales</taxon>
        <taxon>Weeksellaceae</taxon>
        <taxon>Chryseobacterium group</taxon>
        <taxon>Chryseobacterium</taxon>
    </lineage>
</organism>
<feature type="chain" id="PRO_5012838483" description="beta-N-acetylhexosaminidase" evidence="6">
    <location>
        <begin position="24"/>
        <end position="564"/>
    </location>
</feature>
<evidence type="ECO:0000256" key="5">
    <source>
        <dbReference type="ARBA" id="ARBA00023295"/>
    </source>
</evidence>
<evidence type="ECO:0000256" key="6">
    <source>
        <dbReference type="SAM" id="SignalP"/>
    </source>
</evidence>
<keyword evidence="9" id="KW-1185">Reference proteome</keyword>
<dbReference type="Pfam" id="PF00933">
    <property type="entry name" value="Glyco_hydro_3"/>
    <property type="match status" value="1"/>
</dbReference>
<proteinExistence type="inferred from homology"/>
<dbReference type="InterPro" id="IPR019800">
    <property type="entry name" value="Glyco_hydro_3_AS"/>
</dbReference>
<evidence type="ECO:0000256" key="1">
    <source>
        <dbReference type="ARBA" id="ARBA00001231"/>
    </source>
</evidence>
<evidence type="ECO:0000256" key="3">
    <source>
        <dbReference type="ARBA" id="ARBA00012663"/>
    </source>
</evidence>
<evidence type="ECO:0000313" key="9">
    <source>
        <dbReference type="Proteomes" id="UP000184518"/>
    </source>
</evidence>
<dbReference type="Gene3D" id="3.40.50.1700">
    <property type="entry name" value="Glycoside hydrolase family 3 C-terminal domain"/>
    <property type="match status" value="1"/>
</dbReference>
<dbReference type="InterPro" id="IPR050226">
    <property type="entry name" value="NagZ_Beta-hexosaminidase"/>
</dbReference>
<feature type="domain" description="Glycoside hydrolase family 3 N-terminal" evidence="7">
    <location>
        <begin position="50"/>
        <end position="363"/>
    </location>
</feature>
<dbReference type="GO" id="GO:0005975">
    <property type="term" value="P:carbohydrate metabolic process"/>
    <property type="evidence" value="ECO:0007669"/>
    <property type="project" value="InterPro"/>
</dbReference>
<dbReference type="Gene3D" id="3.20.20.300">
    <property type="entry name" value="Glycoside hydrolase, family 3, N-terminal domain"/>
    <property type="match status" value="1"/>
</dbReference>
<feature type="signal peptide" evidence="6">
    <location>
        <begin position="1"/>
        <end position="23"/>
    </location>
</feature>
<dbReference type="EMBL" id="FQUT01000002">
    <property type="protein sequence ID" value="SHE83685.1"/>
    <property type="molecule type" value="Genomic_DNA"/>
</dbReference>
<name>A0A1M4WR32_9FLAO</name>
<dbReference type="SUPFAM" id="SSF51445">
    <property type="entry name" value="(Trans)glycosidases"/>
    <property type="match status" value="1"/>
</dbReference>
<dbReference type="PANTHER" id="PTHR30480:SF13">
    <property type="entry name" value="BETA-HEXOSAMINIDASE"/>
    <property type="match status" value="1"/>
</dbReference>
<reference evidence="9" key="1">
    <citation type="submission" date="2016-11" db="EMBL/GenBank/DDBJ databases">
        <authorList>
            <person name="Varghese N."/>
            <person name="Submissions S."/>
        </authorList>
    </citation>
    <scope>NUCLEOTIDE SEQUENCE [LARGE SCALE GENOMIC DNA]</scope>
    <source>
        <strain evidence="9">DSM 27619</strain>
    </source>
</reference>
<dbReference type="Proteomes" id="UP000184518">
    <property type="component" value="Unassembled WGS sequence"/>
</dbReference>
<dbReference type="InterPro" id="IPR036881">
    <property type="entry name" value="Glyco_hydro_3_C_sf"/>
</dbReference>
<dbReference type="PANTHER" id="PTHR30480">
    <property type="entry name" value="BETA-HEXOSAMINIDASE-RELATED"/>
    <property type="match status" value="1"/>
</dbReference>
<dbReference type="GO" id="GO:0004563">
    <property type="term" value="F:beta-N-acetylhexosaminidase activity"/>
    <property type="evidence" value="ECO:0007669"/>
    <property type="project" value="UniProtKB-EC"/>
</dbReference>
<dbReference type="InterPro" id="IPR036962">
    <property type="entry name" value="Glyco_hydro_3_N_sf"/>
</dbReference>
<gene>
    <name evidence="8" type="ORF">SAMN05443633_102113</name>
</gene>
<dbReference type="SUPFAM" id="SSF52279">
    <property type="entry name" value="Beta-D-glucan exohydrolase, C-terminal domain"/>
    <property type="match status" value="1"/>
</dbReference>
<dbReference type="PROSITE" id="PS00775">
    <property type="entry name" value="GLYCOSYL_HYDROL_F3"/>
    <property type="match status" value="1"/>
</dbReference>
<evidence type="ECO:0000256" key="2">
    <source>
        <dbReference type="ARBA" id="ARBA00005336"/>
    </source>
</evidence>
<dbReference type="OrthoDB" id="9805821at2"/>
<comment type="catalytic activity">
    <reaction evidence="1">
        <text>Hydrolysis of terminal non-reducing N-acetyl-D-hexosamine residues in N-acetyl-beta-D-hexosaminides.</text>
        <dbReference type="EC" id="3.2.1.52"/>
    </reaction>
</comment>
<sequence>MKKLVYTSLFIFLLLSSKLPAQYQPKNISKEDLKKAHHWVNKTYKNLSQDEKLGQLFIVALYTNKGENEINTVRNIVVNDKIGGLILMQDDAAREINLVNEFQQKSKVPLMIGMDAEWGVFQRIATAHKYPWAMTLGAIQDKNLIYQMSAKIAEDCHRMGINWDFAPVVDVNTNPNNPIIGNRSFGSEVKNVVNSAISYADGLQNNNILAAIKHFPGHGDTSADSHLDLPVVSHNLERLNNVELSPFKELMHKGIGGVMVAHLYVPALESGKGIPASVSKNIITGLLKDKLGYKGLIITDALNMGAVANKYKPGELDALAFKAGNDIMLFSQGVASGKKLIQQAIDNGEISQSRVEESVKKILLTKYFLGLEKYTPKNPENINSDLNNNSHKVLVQNLYSNALTLLKDEKKLLPISGRQVYYVPLEEAPYQTFADQLGSNIIIKKAIDISTIPANSTVIIGLHKDNSTAYKPYKISDASKKIISDLAKNQNIILNVFGSAYALKDIDISKISTVLVSYENNDDSMNATADALNGKTKIWGRLPVLVNDKLKAGMGIDLAPATAK</sequence>
<keyword evidence="4" id="KW-0378">Hydrolase</keyword>
<evidence type="ECO:0000256" key="4">
    <source>
        <dbReference type="ARBA" id="ARBA00022801"/>
    </source>
</evidence>
<dbReference type="InterPro" id="IPR001764">
    <property type="entry name" value="Glyco_hydro_3_N"/>
</dbReference>